<comment type="caution">
    <text evidence="1">The sequence shown here is derived from an EMBL/GenBank/DDBJ whole genome shotgun (WGS) entry which is preliminary data.</text>
</comment>
<evidence type="ECO:0008006" key="3">
    <source>
        <dbReference type="Google" id="ProtNLM"/>
    </source>
</evidence>
<dbReference type="RefSeq" id="WP_114298677.1">
    <property type="nucleotide sequence ID" value="NZ_QPJT01000018.1"/>
</dbReference>
<reference evidence="1 2" key="1">
    <citation type="submission" date="2018-07" db="EMBL/GenBank/DDBJ databases">
        <title>Genomic Encyclopedia of Type Strains, Phase IV (KMG-IV): sequencing the most valuable type-strain genomes for metagenomic binning, comparative biology and taxonomic classification.</title>
        <authorList>
            <person name="Goeker M."/>
        </authorList>
    </citation>
    <scope>NUCLEOTIDE SEQUENCE [LARGE SCALE GENOMIC DNA]</scope>
    <source>
        <strain evidence="1 2">DSM 27016</strain>
    </source>
</reference>
<gene>
    <name evidence="1" type="ORF">DFR58_11878</name>
</gene>
<evidence type="ECO:0000313" key="1">
    <source>
        <dbReference type="EMBL" id="RCX13260.1"/>
    </source>
</evidence>
<evidence type="ECO:0000313" key="2">
    <source>
        <dbReference type="Proteomes" id="UP000253034"/>
    </source>
</evidence>
<name>A0A369AV54_9FIRM</name>
<dbReference type="EMBL" id="QPJT01000018">
    <property type="protein sequence ID" value="RCX13260.1"/>
    <property type="molecule type" value="Genomic_DNA"/>
</dbReference>
<protein>
    <recommendedName>
        <fullName evidence="3">Gp37 protein</fullName>
    </recommendedName>
</protein>
<dbReference type="InterPro" id="IPR049254">
    <property type="entry name" value="Phage_tail_terminator"/>
</dbReference>
<keyword evidence="2" id="KW-1185">Reference proteome</keyword>
<proteinExistence type="predicted"/>
<organism evidence="1 2">
    <name type="scientific">Anaerobacterium chartisolvens</name>
    <dbReference type="NCBI Taxonomy" id="1297424"/>
    <lineage>
        <taxon>Bacteria</taxon>
        <taxon>Bacillati</taxon>
        <taxon>Bacillota</taxon>
        <taxon>Clostridia</taxon>
        <taxon>Eubacteriales</taxon>
        <taxon>Oscillospiraceae</taxon>
        <taxon>Anaerobacterium</taxon>
    </lineage>
</organism>
<sequence>MLTVKDVVKGIADTVKEQYPEAEVYLHGMPGVITAPSFDVYIDSDRSEDDNRVQTVETVCVGIDYYPSEQAGQQEGIKPLDVYSSLKSVFRNGFVRIGGRALKVVLLRGGRRDGVTFLIVKLVFCDYRPVDIYDRPIGEEAHPKMNKINLKVNQEG</sequence>
<accession>A0A369AV54</accession>
<dbReference type="AlphaFoldDB" id="A0A369AV54"/>
<dbReference type="Proteomes" id="UP000253034">
    <property type="component" value="Unassembled WGS sequence"/>
</dbReference>
<dbReference type="Pfam" id="PF20765">
    <property type="entry name" value="Phage_tail_terminator_8"/>
    <property type="match status" value="1"/>
</dbReference>